<reference evidence="2 3" key="1">
    <citation type="submission" date="2014-06" db="EMBL/GenBank/DDBJ databases">
        <title>Evolutionary Origins and Diversification of the Mycorrhizal Mutualists.</title>
        <authorList>
            <consortium name="DOE Joint Genome Institute"/>
            <consortium name="Mycorrhizal Genomics Consortium"/>
            <person name="Kohler A."/>
            <person name="Kuo A."/>
            <person name="Nagy L.G."/>
            <person name="Floudas D."/>
            <person name="Copeland A."/>
            <person name="Barry K.W."/>
            <person name="Cichocki N."/>
            <person name="Veneault-Fourrey C."/>
            <person name="LaButti K."/>
            <person name="Lindquist E.A."/>
            <person name="Lipzen A."/>
            <person name="Lundell T."/>
            <person name="Morin E."/>
            <person name="Murat C."/>
            <person name="Riley R."/>
            <person name="Ohm R."/>
            <person name="Sun H."/>
            <person name="Tunlid A."/>
            <person name="Henrissat B."/>
            <person name="Grigoriev I.V."/>
            <person name="Hibbett D.S."/>
            <person name="Martin F."/>
        </authorList>
    </citation>
    <scope>NUCLEOTIDE SEQUENCE [LARGE SCALE GENOMIC DNA]</scope>
    <source>
        <strain evidence="2 3">SS14</strain>
    </source>
</reference>
<evidence type="ECO:0000313" key="3">
    <source>
        <dbReference type="Proteomes" id="UP000054279"/>
    </source>
</evidence>
<dbReference type="Proteomes" id="UP000054279">
    <property type="component" value="Unassembled WGS sequence"/>
</dbReference>
<dbReference type="HOGENOM" id="CLU_165645_0_0_1"/>
<gene>
    <name evidence="2" type="ORF">M422DRAFT_260861</name>
    <name evidence="1" type="ORF">M422DRAFT_273545</name>
</gene>
<keyword evidence="3" id="KW-1185">Reference proteome</keyword>
<sequence>MAVGTGLWILNETSQKVSVQISNNSEGSASTFTVQTSQLLAPTFGANFWNRTGPETITATVPLVSGETAQVVLAGVAARSQVTFYTDCVVAIEPTTGVRIQTYV</sequence>
<protein>
    <submittedName>
        <fullName evidence="2">Uncharacterized protein</fullName>
    </submittedName>
</protein>
<name>A0A0C9UPT3_SPHS4</name>
<evidence type="ECO:0000313" key="2">
    <source>
        <dbReference type="EMBL" id="KIJ36769.1"/>
    </source>
</evidence>
<evidence type="ECO:0000313" key="1">
    <source>
        <dbReference type="EMBL" id="KIJ25507.1"/>
    </source>
</evidence>
<accession>A0A0C9UPT3</accession>
<dbReference type="EMBL" id="KN837412">
    <property type="protein sequence ID" value="KIJ25507.1"/>
    <property type="molecule type" value="Genomic_DNA"/>
</dbReference>
<dbReference type="AlphaFoldDB" id="A0A0C9UPT3"/>
<dbReference type="EMBL" id="KN837175">
    <property type="protein sequence ID" value="KIJ36769.1"/>
    <property type="molecule type" value="Genomic_DNA"/>
</dbReference>
<organism evidence="2 3">
    <name type="scientific">Sphaerobolus stellatus (strain SS14)</name>
    <dbReference type="NCBI Taxonomy" id="990650"/>
    <lineage>
        <taxon>Eukaryota</taxon>
        <taxon>Fungi</taxon>
        <taxon>Dikarya</taxon>
        <taxon>Basidiomycota</taxon>
        <taxon>Agaricomycotina</taxon>
        <taxon>Agaricomycetes</taxon>
        <taxon>Phallomycetidae</taxon>
        <taxon>Geastrales</taxon>
        <taxon>Sphaerobolaceae</taxon>
        <taxon>Sphaerobolus</taxon>
    </lineage>
</organism>
<proteinExistence type="predicted"/>